<accession>A0A1J4KL31</accession>
<dbReference type="InterPro" id="IPR050767">
    <property type="entry name" value="Sel1_AlgK"/>
</dbReference>
<evidence type="ECO:0000256" key="2">
    <source>
        <dbReference type="PROSITE-ProRule" id="PRU00339"/>
    </source>
</evidence>
<dbReference type="GO" id="GO:0005789">
    <property type="term" value="C:endoplasmic reticulum membrane"/>
    <property type="evidence" value="ECO:0007669"/>
    <property type="project" value="TreeGrafter"/>
</dbReference>
<comment type="caution">
    <text evidence="3">The sequence shown here is derived from an EMBL/GenBank/DDBJ whole genome shotgun (WGS) entry which is preliminary data.</text>
</comment>
<dbReference type="RefSeq" id="XP_068365075.1">
    <property type="nucleotide sequence ID" value="XM_068500171.1"/>
</dbReference>
<gene>
    <name evidence="3" type="ORF">TRFO_18415</name>
</gene>
<keyword evidence="4" id="KW-1185">Reference proteome</keyword>
<reference evidence="3" key="1">
    <citation type="submission" date="2016-10" db="EMBL/GenBank/DDBJ databases">
        <authorList>
            <person name="Benchimol M."/>
            <person name="Almeida L.G."/>
            <person name="Vasconcelos A.T."/>
            <person name="Perreira-Neves A."/>
            <person name="Rosa I.A."/>
            <person name="Tasca T."/>
            <person name="Bogo M.R."/>
            <person name="de Souza W."/>
        </authorList>
    </citation>
    <scope>NUCLEOTIDE SEQUENCE [LARGE SCALE GENOMIC DNA]</scope>
    <source>
        <strain evidence="3">K</strain>
    </source>
</reference>
<evidence type="ECO:0000256" key="1">
    <source>
        <dbReference type="ARBA" id="ARBA00038101"/>
    </source>
</evidence>
<dbReference type="EMBL" id="MLAK01000575">
    <property type="protein sequence ID" value="OHT11939.1"/>
    <property type="molecule type" value="Genomic_DNA"/>
</dbReference>
<dbReference type="AlphaFoldDB" id="A0A1J4KL31"/>
<dbReference type="GeneID" id="94834875"/>
<dbReference type="InterPro" id="IPR011990">
    <property type="entry name" value="TPR-like_helical_dom_sf"/>
</dbReference>
<dbReference type="InterPro" id="IPR019734">
    <property type="entry name" value="TPR_rpt"/>
</dbReference>
<dbReference type="InterPro" id="IPR006597">
    <property type="entry name" value="Sel1-like"/>
</dbReference>
<dbReference type="PANTHER" id="PTHR11102:SF147">
    <property type="entry name" value="SEL1L ADAPTOR SUBUNIT OF ERAD E3 UBIQUITIN LIGASE"/>
    <property type="match status" value="1"/>
</dbReference>
<proteinExistence type="inferred from homology"/>
<dbReference type="SMART" id="SM00028">
    <property type="entry name" value="TPR"/>
    <property type="match status" value="3"/>
</dbReference>
<dbReference type="Pfam" id="PF08238">
    <property type="entry name" value="Sel1"/>
    <property type="match status" value="10"/>
</dbReference>
<organism evidence="3 4">
    <name type="scientific">Tritrichomonas foetus</name>
    <dbReference type="NCBI Taxonomy" id="1144522"/>
    <lineage>
        <taxon>Eukaryota</taxon>
        <taxon>Metamonada</taxon>
        <taxon>Parabasalia</taxon>
        <taxon>Tritrichomonadida</taxon>
        <taxon>Tritrichomonadidae</taxon>
        <taxon>Tritrichomonas</taxon>
    </lineage>
</organism>
<dbReference type="SMART" id="SM00671">
    <property type="entry name" value="SEL1"/>
    <property type="match status" value="10"/>
</dbReference>
<keyword evidence="2" id="KW-0802">TPR repeat</keyword>
<dbReference type="Proteomes" id="UP000179807">
    <property type="component" value="Unassembled WGS sequence"/>
</dbReference>
<comment type="similarity">
    <text evidence="1">Belongs to the sel-1 family.</text>
</comment>
<feature type="repeat" description="TPR" evidence="2">
    <location>
        <begin position="190"/>
        <end position="223"/>
    </location>
</feature>
<dbReference type="VEuPathDB" id="TrichDB:TRFO_18415"/>
<name>A0A1J4KL31_9EUKA</name>
<dbReference type="SUPFAM" id="SSF81901">
    <property type="entry name" value="HCP-like"/>
    <property type="match status" value="4"/>
</dbReference>
<evidence type="ECO:0000313" key="3">
    <source>
        <dbReference type="EMBL" id="OHT11939.1"/>
    </source>
</evidence>
<sequence>MKAHKVDEALNFLNEMISIHRNPDALFLMGIIFKDPKRLLNYFEPFPLLFDIIYLLEQNTAKNIDQSIYFFEKALLGNFFYAQFEIEDIFLNTKCVNLNNSVALQLNQQLALIRTAMEYYLIGIHYFIGYGVNQNIELSIKFLSIAANHNIPSAQYILGMIFFRQDDNTIDFNKKIQSISYFELASNVNPNAAFFLGNLHEYANDIPKAVIYYEKAANLIPKNINAMCFVGNIFSEKKYENLGVINYQKAFYYHKMAAQRNNPSGQFMISQYFLFGIGVAKNIQKCIQYLTLFINNPSHDILIRNSEKTSNHYKAKALISLFYLYYTGTGVPPNFSRALYYLILGAELKLPEVFSVLGYFCLHGELCPIDYEKALYYFESSKQIDGSLFHLGEMYLYGKGVVKDYLKAKYYFKLGCKHNHDYCMFSLLELYIDINDYKKQFKLCKKLISLFEQNERTNKFNYAKTLIYLGNLYENGYVIKKDIDKAVECYQKAINIGYYNAYSDIARIYQTKSSGKYNIHKCLNYLKSGSRYGCIISKYQLSVFYLEGKKVRKKTNKAINYLEQISNLSLDQDVSFDDDFFGDFYPVNFSKKRKLAPVKINPEFIKTYKIRSSTLLAMIYLFEFSKIDLALKYFCEISSFNSSALNYMGLIWYYFYKDINKAEFYFMQATQNQNIFAFINLGKLKEEKGEIKTAMKLYKYVLHHKKELIQQDIFIERKLKYILKTVNSFLLWVNLKLYLFYTKSKKESKIRKYYDAVLEMIKQNNAIHNFLYNFHSPNFADKLKNGLETIIFSYPYTMLFRYRFISHKNSYQLSIRLNMIILIFQEDYYHQTTKSLTNSFLTNHLKSKYRIKLKF</sequence>
<dbReference type="PROSITE" id="PS50005">
    <property type="entry name" value="TPR"/>
    <property type="match status" value="1"/>
</dbReference>
<dbReference type="PANTHER" id="PTHR11102">
    <property type="entry name" value="SEL-1-LIKE PROTEIN"/>
    <property type="match status" value="1"/>
</dbReference>
<evidence type="ECO:0000313" key="4">
    <source>
        <dbReference type="Proteomes" id="UP000179807"/>
    </source>
</evidence>
<protein>
    <submittedName>
        <fullName evidence="3">Uncharacterized protein</fullName>
    </submittedName>
</protein>
<dbReference type="GO" id="GO:0036503">
    <property type="term" value="P:ERAD pathway"/>
    <property type="evidence" value="ECO:0007669"/>
    <property type="project" value="TreeGrafter"/>
</dbReference>
<dbReference type="Gene3D" id="1.25.40.10">
    <property type="entry name" value="Tetratricopeptide repeat domain"/>
    <property type="match status" value="2"/>
</dbReference>